<dbReference type="AlphaFoldDB" id="A0A9W9U0A9"/>
<proteinExistence type="predicted"/>
<sequence length="152" mass="16141">MLTLPKPLPVVLCGKTAAIGGGVSGFLQPDYEVVHFIQSNEAALKEIPELLAGRDPQSSDDNGVGTHDYSKPPRAVIFGRGFPLENIEQYYKACAGSNADPVAWIAGDPAKKPDPNAPPPGPGYAKFATDGVKAVLEKWKEEGATKDGIILW</sequence>
<evidence type="ECO:0000313" key="1">
    <source>
        <dbReference type="EMBL" id="KAJ5303061.1"/>
    </source>
</evidence>
<organism evidence="1 2">
    <name type="scientific">Penicillium atrosanguineum</name>
    <dbReference type="NCBI Taxonomy" id="1132637"/>
    <lineage>
        <taxon>Eukaryota</taxon>
        <taxon>Fungi</taxon>
        <taxon>Dikarya</taxon>
        <taxon>Ascomycota</taxon>
        <taxon>Pezizomycotina</taxon>
        <taxon>Eurotiomycetes</taxon>
        <taxon>Eurotiomycetidae</taxon>
        <taxon>Eurotiales</taxon>
        <taxon>Aspergillaceae</taxon>
        <taxon>Penicillium</taxon>
    </lineage>
</organism>
<accession>A0A9W9U0A9</accession>
<dbReference type="EMBL" id="JAPZBO010000009">
    <property type="protein sequence ID" value="KAJ5303061.1"/>
    <property type="molecule type" value="Genomic_DNA"/>
</dbReference>
<protein>
    <submittedName>
        <fullName evidence="1">Uncharacterized protein</fullName>
    </submittedName>
</protein>
<dbReference type="Proteomes" id="UP001147746">
    <property type="component" value="Unassembled WGS sequence"/>
</dbReference>
<reference evidence="1" key="2">
    <citation type="journal article" date="2023" name="IMA Fungus">
        <title>Comparative genomic study of the Penicillium genus elucidates a diverse pangenome and 15 lateral gene transfer events.</title>
        <authorList>
            <person name="Petersen C."/>
            <person name="Sorensen T."/>
            <person name="Nielsen M.R."/>
            <person name="Sondergaard T.E."/>
            <person name="Sorensen J.L."/>
            <person name="Fitzpatrick D.A."/>
            <person name="Frisvad J.C."/>
            <person name="Nielsen K.L."/>
        </authorList>
    </citation>
    <scope>NUCLEOTIDE SEQUENCE</scope>
    <source>
        <strain evidence="1">IBT 21472</strain>
    </source>
</reference>
<comment type="caution">
    <text evidence="1">The sequence shown here is derived from an EMBL/GenBank/DDBJ whole genome shotgun (WGS) entry which is preliminary data.</text>
</comment>
<gene>
    <name evidence="1" type="ORF">N7476_009860</name>
</gene>
<reference evidence="1" key="1">
    <citation type="submission" date="2022-12" db="EMBL/GenBank/DDBJ databases">
        <authorList>
            <person name="Petersen C."/>
        </authorList>
    </citation>
    <scope>NUCLEOTIDE SEQUENCE</scope>
    <source>
        <strain evidence="1">IBT 21472</strain>
    </source>
</reference>
<evidence type="ECO:0000313" key="2">
    <source>
        <dbReference type="Proteomes" id="UP001147746"/>
    </source>
</evidence>
<name>A0A9W9U0A9_9EURO</name>
<keyword evidence="2" id="KW-1185">Reference proteome</keyword>